<dbReference type="HOGENOM" id="CLU_523145_0_0_1"/>
<protein>
    <submittedName>
        <fullName evidence="3">Putative SAP domain-containing protein</fullName>
    </submittedName>
</protein>
<keyword evidence="5" id="KW-1185">Reference proteome</keyword>
<evidence type="ECO:0000313" key="2">
    <source>
        <dbReference type="EMBL" id="KEH36531.1"/>
    </source>
</evidence>
<reference evidence="2 5" key="2">
    <citation type="journal article" date="2014" name="BMC Genomics">
        <title>An improved genome release (version Mt4.0) for the model legume Medicago truncatula.</title>
        <authorList>
            <person name="Tang H."/>
            <person name="Krishnakumar V."/>
            <person name="Bidwell S."/>
            <person name="Rosen B."/>
            <person name="Chan A."/>
            <person name="Zhou S."/>
            <person name="Gentzbittel L."/>
            <person name="Childs K.L."/>
            <person name="Yandell M."/>
            <person name="Gundlach H."/>
            <person name="Mayer K.F."/>
            <person name="Schwartz D.C."/>
            <person name="Town C.D."/>
        </authorList>
    </citation>
    <scope>GENOME REANNOTATION</scope>
    <source>
        <strain evidence="2">A17</strain>
        <strain evidence="4 5">cv. Jemalong A17</strain>
    </source>
</reference>
<evidence type="ECO:0000313" key="4">
    <source>
        <dbReference type="EnsemblPlants" id="KEH36531"/>
    </source>
</evidence>
<evidence type="ECO:0000313" key="3">
    <source>
        <dbReference type="EMBL" id="RHN71886.1"/>
    </source>
</evidence>
<sequence length="527" mass="59743">MMVTTLSLECHYDYFHCGYDEIEEHALNVESCVQVLRILNTKADVEIEKLENDLLCLENDLACIEHENWPEICCSALTKRIDQLDAAVTTLKSDHTDYVAMQVLLHSKPAETLHEIMKALLEDHRQDSHGKHLDENILNVTEHAPDNGIIREGGGEDFKTSENSQSSELLFELHVKGSDDPEKPEEFLAISLVRSPDAGVVGYVPYRSEKMVLSDTLDEDVRQSQFATTDTCDQSLNLVLPKEENVCSDDYRLANIEGMNMYSHSRFGIGQQEESENSDLANNLHDFVPKTARRAYGEEYNAAPDEDLVPLQTVYPLNFCFSDTESEFDVNFSKSFEHFPSKLKAREKKKPEFEACLAREPLNSPTSVIPSTSMNVSTKRQRKPETWTAYTVLNEPTNSKITWRAMQPGQDEIDGNDVVLYDSDYGSTKRQRTLKSRPAGTIVIDDNAIVLYEGGITNSDRVPTDNASQYNGKELSLVDYHNERSQTLMKETLVVLKSMAKKHKIKGYYKLNKADLVEELVKQFSSR</sequence>
<reference evidence="3" key="4">
    <citation type="journal article" date="2018" name="Nat. Plants">
        <title>Whole-genome landscape of Medicago truncatula symbiotic genes.</title>
        <authorList>
            <person name="Pecrix Y."/>
            <person name="Gamas P."/>
            <person name="Carrere S."/>
        </authorList>
    </citation>
    <scope>NUCLEOTIDE SEQUENCE</scope>
    <source>
        <tissue evidence="3">Leaves</tissue>
    </source>
</reference>
<organism evidence="2 5">
    <name type="scientific">Medicago truncatula</name>
    <name type="common">Barrel medic</name>
    <name type="synonym">Medicago tribuloides</name>
    <dbReference type="NCBI Taxonomy" id="3880"/>
    <lineage>
        <taxon>Eukaryota</taxon>
        <taxon>Viridiplantae</taxon>
        <taxon>Streptophyta</taxon>
        <taxon>Embryophyta</taxon>
        <taxon>Tracheophyta</taxon>
        <taxon>Spermatophyta</taxon>
        <taxon>Magnoliopsida</taxon>
        <taxon>eudicotyledons</taxon>
        <taxon>Gunneridae</taxon>
        <taxon>Pentapetalae</taxon>
        <taxon>rosids</taxon>
        <taxon>fabids</taxon>
        <taxon>Fabales</taxon>
        <taxon>Fabaceae</taxon>
        <taxon>Papilionoideae</taxon>
        <taxon>50 kb inversion clade</taxon>
        <taxon>NPAAA clade</taxon>
        <taxon>Hologalegina</taxon>
        <taxon>IRL clade</taxon>
        <taxon>Trifolieae</taxon>
        <taxon>Medicago</taxon>
    </lineage>
</organism>
<accession>A0A072V4E5</accession>
<keyword evidence="1" id="KW-0175">Coiled coil</keyword>
<reference evidence="2 5" key="1">
    <citation type="journal article" date="2011" name="Nature">
        <title>The Medicago genome provides insight into the evolution of rhizobial symbioses.</title>
        <authorList>
            <person name="Young N.D."/>
            <person name="Debelle F."/>
            <person name="Oldroyd G.E."/>
            <person name="Geurts R."/>
            <person name="Cannon S.B."/>
            <person name="Udvardi M.K."/>
            <person name="Benedito V.A."/>
            <person name="Mayer K.F."/>
            <person name="Gouzy J."/>
            <person name="Schoof H."/>
            <person name="Van de Peer Y."/>
            <person name="Proost S."/>
            <person name="Cook D.R."/>
            <person name="Meyers B.C."/>
            <person name="Spannagl M."/>
            <person name="Cheung F."/>
            <person name="De Mita S."/>
            <person name="Krishnakumar V."/>
            <person name="Gundlach H."/>
            <person name="Zhou S."/>
            <person name="Mudge J."/>
            <person name="Bharti A.K."/>
            <person name="Murray J.D."/>
            <person name="Naoumkina M.A."/>
            <person name="Rosen B."/>
            <person name="Silverstein K.A."/>
            <person name="Tang H."/>
            <person name="Rombauts S."/>
            <person name="Zhao P.X."/>
            <person name="Zhou P."/>
            <person name="Barbe V."/>
            <person name="Bardou P."/>
            <person name="Bechner M."/>
            <person name="Bellec A."/>
            <person name="Berger A."/>
            <person name="Berges H."/>
            <person name="Bidwell S."/>
            <person name="Bisseling T."/>
            <person name="Choisne N."/>
            <person name="Couloux A."/>
            <person name="Denny R."/>
            <person name="Deshpande S."/>
            <person name="Dai X."/>
            <person name="Doyle J.J."/>
            <person name="Dudez A.M."/>
            <person name="Farmer A.D."/>
            <person name="Fouteau S."/>
            <person name="Franken C."/>
            <person name="Gibelin C."/>
            <person name="Gish J."/>
            <person name="Goldstein S."/>
            <person name="Gonzalez A.J."/>
            <person name="Green P.J."/>
            <person name="Hallab A."/>
            <person name="Hartog M."/>
            <person name="Hua A."/>
            <person name="Humphray S.J."/>
            <person name="Jeong D.H."/>
            <person name="Jing Y."/>
            <person name="Jocker A."/>
            <person name="Kenton S.M."/>
            <person name="Kim D.J."/>
            <person name="Klee K."/>
            <person name="Lai H."/>
            <person name="Lang C."/>
            <person name="Lin S."/>
            <person name="Macmil S.L."/>
            <person name="Magdelenat G."/>
            <person name="Matthews L."/>
            <person name="McCorrison J."/>
            <person name="Monaghan E.L."/>
            <person name="Mun J.H."/>
            <person name="Najar F.Z."/>
            <person name="Nicholson C."/>
            <person name="Noirot C."/>
            <person name="O'Bleness M."/>
            <person name="Paule C.R."/>
            <person name="Poulain J."/>
            <person name="Prion F."/>
            <person name="Qin B."/>
            <person name="Qu C."/>
            <person name="Retzel E.F."/>
            <person name="Riddle C."/>
            <person name="Sallet E."/>
            <person name="Samain S."/>
            <person name="Samson N."/>
            <person name="Sanders I."/>
            <person name="Saurat O."/>
            <person name="Scarpelli C."/>
            <person name="Schiex T."/>
            <person name="Segurens B."/>
            <person name="Severin A.J."/>
            <person name="Sherrier D.J."/>
            <person name="Shi R."/>
            <person name="Sims S."/>
            <person name="Singer S.R."/>
            <person name="Sinharoy S."/>
            <person name="Sterck L."/>
            <person name="Viollet A."/>
            <person name="Wang B.B."/>
            <person name="Wang K."/>
            <person name="Wang M."/>
            <person name="Wang X."/>
            <person name="Warfsmann J."/>
            <person name="Weissenbach J."/>
            <person name="White D.D."/>
            <person name="White J.D."/>
            <person name="Wiley G.B."/>
            <person name="Wincker P."/>
            <person name="Xing Y."/>
            <person name="Yang L."/>
            <person name="Yao Z."/>
            <person name="Ying F."/>
            <person name="Zhai J."/>
            <person name="Zhou L."/>
            <person name="Zuber A."/>
            <person name="Denarie J."/>
            <person name="Dixon R.A."/>
            <person name="May G.D."/>
            <person name="Schwartz D.C."/>
            <person name="Rogers J."/>
            <person name="Quetier F."/>
            <person name="Town C.D."/>
            <person name="Roe B.A."/>
        </authorList>
    </citation>
    <scope>NUCLEOTIDE SEQUENCE [LARGE SCALE GENOMIC DNA]</scope>
    <source>
        <strain evidence="2">A17</strain>
        <strain evidence="4 5">cv. Jemalong A17</strain>
    </source>
</reference>
<dbReference type="EMBL" id="CM001218">
    <property type="protein sequence ID" value="KEH36531.1"/>
    <property type="molecule type" value="Genomic_DNA"/>
</dbReference>
<reference evidence="4" key="3">
    <citation type="submission" date="2015-04" db="UniProtKB">
        <authorList>
            <consortium name="EnsemblPlants"/>
        </authorList>
    </citation>
    <scope>IDENTIFICATION</scope>
    <source>
        <strain evidence="4">cv. Jemalong A17</strain>
    </source>
</reference>
<proteinExistence type="predicted"/>
<dbReference type="Proteomes" id="UP000265566">
    <property type="component" value="Chromosome 2"/>
</dbReference>
<dbReference type="OrthoDB" id="1065581at2759"/>
<evidence type="ECO:0000313" key="5">
    <source>
        <dbReference type="Proteomes" id="UP000002051"/>
    </source>
</evidence>
<dbReference type="Proteomes" id="UP000002051">
    <property type="component" value="Chromosome 2"/>
</dbReference>
<gene>
    <name evidence="4" type="primary">11421617</name>
    <name evidence="2" type="ordered locus">MTR_2g012890</name>
    <name evidence="3" type="ORF">MtrunA17_Chr2g0281701</name>
</gene>
<dbReference type="Gramene" id="rna7533">
    <property type="protein sequence ID" value="RHN71886.1"/>
    <property type="gene ID" value="gene7533"/>
</dbReference>
<name>A0A072V4E5_MEDTR</name>
<evidence type="ECO:0000256" key="1">
    <source>
        <dbReference type="SAM" id="Coils"/>
    </source>
</evidence>
<feature type="coiled-coil region" evidence="1">
    <location>
        <begin position="33"/>
        <end position="67"/>
    </location>
</feature>
<dbReference type="EMBL" id="PSQE01000002">
    <property type="protein sequence ID" value="RHN71886.1"/>
    <property type="molecule type" value="Genomic_DNA"/>
</dbReference>
<dbReference type="EnsemblPlants" id="KEH36531">
    <property type="protein sequence ID" value="KEH36531"/>
    <property type="gene ID" value="MTR_2g012890"/>
</dbReference>
<dbReference type="AlphaFoldDB" id="A0A072V4E5"/>